<dbReference type="GeneID" id="14010978"/>
<proteinExistence type="predicted"/>
<keyword evidence="2" id="KW-1185">Reference proteome</keyword>
<gene>
    <name evidence="1" type="primary">CP21_168</name>
</gene>
<dbReference type="InterPro" id="IPR036188">
    <property type="entry name" value="FAD/NAD-bd_sf"/>
</dbReference>
<dbReference type="GO" id="GO:0004497">
    <property type="term" value="F:monooxygenase activity"/>
    <property type="evidence" value="ECO:0007669"/>
    <property type="project" value="InterPro"/>
</dbReference>
<dbReference type="KEGG" id="vg:14010978"/>
<reference evidence="1 2" key="1">
    <citation type="journal article" date="2012" name="J. Virol.">
        <title>The Complete Genome Sequence of Bacteriophage CP21 Reveals Modular Shuffling in Campylobacter Group II Phages.</title>
        <authorList>
            <person name="Hammerl J.A."/>
            <person name="Jackel C."/>
            <person name="Reetz J."/>
            <person name="Hertwig S."/>
        </authorList>
    </citation>
    <scope>NUCLEOTIDE SEQUENCE [LARGE SCALE GENOMIC DNA]</scope>
</reference>
<dbReference type="PANTHER" id="PTHR43747">
    <property type="entry name" value="FAD-BINDING PROTEIN"/>
    <property type="match status" value="1"/>
</dbReference>
<accession>I7JC76</accession>
<dbReference type="Gene3D" id="3.50.50.60">
    <property type="entry name" value="FAD/NAD(P)-binding domain"/>
    <property type="match status" value="2"/>
</dbReference>
<protein>
    <submittedName>
        <fullName evidence="1">Tryptophan halogenase</fullName>
    </submittedName>
</protein>
<dbReference type="Pfam" id="PF04820">
    <property type="entry name" value="Trp_halogenase"/>
    <property type="match status" value="2"/>
</dbReference>
<name>I7JC76_9CAUD</name>
<dbReference type="EMBL" id="HE815464">
    <property type="protein sequence ID" value="CCH63630.1"/>
    <property type="molecule type" value="Genomic_DNA"/>
</dbReference>
<dbReference type="InterPro" id="IPR006905">
    <property type="entry name" value="Flavin_halogenase"/>
</dbReference>
<organism evidence="1 2">
    <name type="scientific">Campylobacter phage CP21</name>
    <dbReference type="NCBI Taxonomy" id="2881391"/>
    <lineage>
        <taxon>Viruses</taxon>
        <taxon>Duplodnaviria</taxon>
        <taxon>Heunggongvirae</taxon>
        <taxon>Uroviricota</taxon>
        <taxon>Caudoviricetes</taxon>
        <taxon>Connertonviridae</taxon>
        <taxon>Firehammervirus</taxon>
        <taxon>Firehammervirus CP21</taxon>
    </lineage>
</organism>
<dbReference type="RefSeq" id="YP_007005238.1">
    <property type="nucleotide sequence ID" value="NC_019507.1"/>
</dbReference>
<dbReference type="Proteomes" id="UP000050571">
    <property type="component" value="Segment"/>
</dbReference>
<evidence type="ECO:0000313" key="2">
    <source>
        <dbReference type="Proteomes" id="UP000050571"/>
    </source>
</evidence>
<sequence length="399" mass="46178">MKVTVIGKGTAGILTTKSLRFNFPDLEIDWIYPESNKFIGVGEALVPASSKFLKTIGVDNKMILKDFRGSIKAGLKMIGWADKTFNLPFDNSVLLNRYMNKDLFPENFINFENVSHHFNTFSLQNLYVENINNINKTVTSFKDIDSDLIVDCRGFQDSDDFIEPGILKNNIALTTRIPVQNFLNPYSSFFARDFGWCWTIPLQDYISIGYVTNDSFINQASEDLKKHLQENFKTDLKDYNTIKFKTGYKKQQIAKIEGHNVFSVGLNAAFVEPLQSTGLWLASQQIQELINYIKNGDTNWNQRFEDMYNRVYQFILNHFILCKKSNEYWDYYKNFNFKDSLFTGSNGNNVFDGEFENFLYDSFQGKSVKYNIDKNIVGGKAALTKLKKFDELLRDYLSK</sequence>
<dbReference type="PANTHER" id="PTHR43747:SF1">
    <property type="entry name" value="SLR1998 PROTEIN"/>
    <property type="match status" value="1"/>
</dbReference>
<evidence type="ECO:0000313" key="1">
    <source>
        <dbReference type="EMBL" id="CCH63630.1"/>
    </source>
</evidence>
<dbReference type="SMR" id="I7JC76"/>
<dbReference type="InterPro" id="IPR050816">
    <property type="entry name" value="Flavin-dep_Halogenase_NPB"/>
</dbReference>